<dbReference type="AlphaFoldDB" id="A0A6A6WRH2"/>
<dbReference type="Proteomes" id="UP000799757">
    <property type="component" value="Unassembled WGS sequence"/>
</dbReference>
<accession>A0A6A6WRH2</accession>
<feature type="region of interest" description="Disordered" evidence="1">
    <location>
        <begin position="81"/>
        <end position="104"/>
    </location>
</feature>
<dbReference type="PROSITE" id="PS51186">
    <property type="entry name" value="GNAT"/>
    <property type="match status" value="1"/>
</dbReference>
<evidence type="ECO:0000313" key="4">
    <source>
        <dbReference type="Proteomes" id="UP000799757"/>
    </source>
</evidence>
<dbReference type="PANTHER" id="PTHR42791">
    <property type="entry name" value="GNAT FAMILY ACETYLTRANSFERASE"/>
    <property type="match status" value="1"/>
</dbReference>
<organism evidence="3 4">
    <name type="scientific">Melanomma pulvis-pyrius CBS 109.77</name>
    <dbReference type="NCBI Taxonomy" id="1314802"/>
    <lineage>
        <taxon>Eukaryota</taxon>
        <taxon>Fungi</taxon>
        <taxon>Dikarya</taxon>
        <taxon>Ascomycota</taxon>
        <taxon>Pezizomycotina</taxon>
        <taxon>Dothideomycetes</taxon>
        <taxon>Pleosporomycetidae</taxon>
        <taxon>Pleosporales</taxon>
        <taxon>Melanommataceae</taxon>
        <taxon>Melanomma</taxon>
    </lineage>
</organism>
<protein>
    <recommendedName>
        <fullName evidence="2">N-acetyltransferase domain-containing protein</fullName>
    </recommendedName>
</protein>
<dbReference type="Pfam" id="PF00583">
    <property type="entry name" value="Acetyltransf_1"/>
    <property type="match status" value="1"/>
</dbReference>
<dbReference type="SUPFAM" id="SSF55729">
    <property type="entry name" value="Acyl-CoA N-acyltransferases (Nat)"/>
    <property type="match status" value="1"/>
</dbReference>
<gene>
    <name evidence="3" type="ORF">K505DRAFT_343728</name>
</gene>
<dbReference type="PANTHER" id="PTHR42791:SF1">
    <property type="entry name" value="N-ACETYLTRANSFERASE DOMAIN-CONTAINING PROTEIN"/>
    <property type="match status" value="1"/>
</dbReference>
<dbReference type="InterPro" id="IPR052523">
    <property type="entry name" value="Trichothecene_AcTrans"/>
</dbReference>
<dbReference type="OrthoDB" id="544277at2759"/>
<dbReference type="InterPro" id="IPR016181">
    <property type="entry name" value="Acyl_CoA_acyltransferase"/>
</dbReference>
<feature type="domain" description="N-acetyltransferase" evidence="2">
    <location>
        <begin position="122"/>
        <end position="252"/>
    </location>
</feature>
<reference evidence="3" key="1">
    <citation type="journal article" date="2020" name="Stud. Mycol.">
        <title>101 Dothideomycetes genomes: a test case for predicting lifestyles and emergence of pathogens.</title>
        <authorList>
            <person name="Haridas S."/>
            <person name="Albert R."/>
            <person name="Binder M."/>
            <person name="Bloem J."/>
            <person name="Labutti K."/>
            <person name="Salamov A."/>
            <person name="Andreopoulos B."/>
            <person name="Baker S."/>
            <person name="Barry K."/>
            <person name="Bills G."/>
            <person name="Bluhm B."/>
            <person name="Cannon C."/>
            <person name="Castanera R."/>
            <person name="Culley D."/>
            <person name="Daum C."/>
            <person name="Ezra D."/>
            <person name="Gonzalez J."/>
            <person name="Henrissat B."/>
            <person name="Kuo A."/>
            <person name="Liang C."/>
            <person name="Lipzen A."/>
            <person name="Lutzoni F."/>
            <person name="Magnuson J."/>
            <person name="Mondo S."/>
            <person name="Nolan M."/>
            <person name="Ohm R."/>
            <person name="Pangilinan J."/>
            <person name="Park H.-J."/>
            <person name="Ramirez L."/>
            <person name="Alfaro M."/>
            <person name="Sun H."/>
            <person name="Tritt A."/>
            <person name="Yoshinaga Y."/>
            <person name="Zwiers L.-H."/>
            <person name="Turgeon B."/>
            <person name="Goodwin S."/>
            <person name="Spatafora J."/>
            <person name="Crous P."/>
            <person name="Grigoriev I."/>
        </authorList>
    </citation>
    <scope>NUCLEOTIDE SEQUENCE</scope>
    <source>
        <strain evidence="3">CBS 109.77</strain>
    </source>
</reference>
<evidence type="ECO:0000256" key="1">
    <source>
        <dbReference type="SAM" id="MobiDB-lite"/>
    </source>
</evidence>
<dbReference type="CDD" id="cd04301">
    <property type="entry name" value="NAT_SF"/>
    <property type="match status" value="1"/>
</dbReference>
<keyword evidence="4" id="KW-1185">Reference proteome</keyword>
<dbReference type="InterPro" id="IPR000182">
    <property type="entry name" value="GNAT_dom"/>
</dbReference>
<dbReference type="Gene3D" id="3.40.630.30">
    <property type="match status" value="1"/>
</dbReference>
<proteinExistence type="predicted"/>
<dbReference type="GO" id="GO:0016747">
    <property type="term" value="F:acyltransferase activity, transferring groups other than amino-acyl groups"/>
    <property type="evidence" value="ECO:0007669"/>
    <property type="project" value="InterPro"/>
</dbReference>
<sequence>MAQPPEIRVTKATGSKYLTQTATMLADAFSADPLIHYFLNCAPSPGVENAHRHRFYYFICLAAAFGDAIFYEASSETSQLPATSSTSQSLPKGEEEENASGELNMHGEPDFHCTAIIMPPGRTIDDLSPLSWLKLLFAGVLKLLASLGPTSFLRVLVEYPAIPEPAKHATFAPAETYFYVAMLGTDAKHRGKGLGSQLIGELKRDAQTAGKPIWLEATTERSRAVYAKCGFGDVETEETVEGGGLVVGRGKCDGRGNACKGGGAGGLKIWPMVWWPEGYVNGGKKDLGDVREW</sequence>
<name>A0A6A6WRH2_9PLEO</name>
<feature type="compositionally biased region" description="Polar residues" evidence="1">
    <location>
        <begin position="81"/>
        <end position="90"/>
    </location>
</feature>
<evidence type="ECO:0000313" key="3">
    <source>
        <dbReference type="EMBL" id="KAF2786534.1"/>
    </source>
</evidence>
<dbReference type="EMBL" id="MU002448">
    <property type="protein sequence ID" value="KAF2786534.1"/>
    <property type="molecule type" value="Genomic_DNA"/>
</dbReference>
<evidence type="ECO:0000259" key="2">
    <source>
        <dbReference type="PROSITE" id="PS51186"/>
    </source>
</evidence>